<reference evidence="8 9" key="1">
    <citation type="submission" date="2013-03" db="EMBL/GenBank/DDBJ databases">
        <title>The Genome Sequence of Phialophora europaea CBS 101466.</title>
        <authorList>
            <consortium name="The Broad Institute Genomics Platform"/>
            <person name="Cuomo C."/>
            <person name="de Hoog S."/>
            <person name="Gorbushina A."/>
            <person name="Walker B."/>
            <person name="Young S.K."/>
            <person name="Zeng Q."/>
            <person name="Gargeya S."/>
            <person name="Fitzgerald M."/>
            <person name="Haas B."/>
            <person name="Abouelleil A."/>
            <person name="Allen A.W."/>
            <person name="Alvarado L."/>
            <person name="Arachchi H.M."/>
            <person name="Berlin A.M."/>
            <person name="Chapman S.B."/>
            <person name="Gainer-Dewar J."/>
            <person name="Goldberg J."/>
            <person name="Griggs A."/>
            <person name="Gujja S."/>
            <person name="Hansen M."/>
            <person name="Howarth C."/>
            <person name="Imamovic A."/>
            <person name="Ireland A."/>
            <person name="Larimer J."/>
            <person name="McCowan C."/>
            <person name="Murphy C."/>
            <person name="Pearson M."/>
            <person name="Poon T.W."/>
            <person name="Priest M."/>
            <person name="Roberts A."/>
            <person name="Saif S."/>
            <person name="Shea T."/>
            <person name="Sisk P."/>
            <person name="Sykes S."/>
            <person name="Wortman J."/>
            <person name="Nusbaum C."/>
            <person name="Birren B."/>
        </authorList>
    </citation>
    <scope>NUCLEOTIDE SEQUENCE [LARGE SCALE GENOMIC DNA]</scope>
    <source>
        <strain evidence="8 9">CBS 101466</strain>
    </source>
</reference>
<dbReference type="InParanoid" id="W2S711"/>
<dbReference type="Gene3D" id="1.10.510.10">
    <property type="entry name" value="Transferase(Phosphotransferase) domain 1"/>
    <property type="match status" value="1"/>
</dbReference>
<dbReference type="InterPro" id="IPR008271">
    <property type="entry name" value="Ser/Thr_kinase_AS"/>
</dbReference>
<evidence type="ECO:0000256" key="1">
    <source>
        <dbReference type="ARBA" id="ARBA00022679"/>
    </source>
</evidence>
<dbReference type="HOGENOM" id="CLU_037228_0_0_1"/>
<dbReference type="eggNOG" id="KOG0580">
    <property type="taxonomic scope" value="Eukaryota"/>
</dbReference>
<dbReference type="InterPro" id="IPR000719">
    <property type="entry name" value="Prot_kinase_dom"/>
</dbReference>
<dbReference type="GO" id="GO:0004672">
    <property type="term" value="F:protein kinase activity"/>
    <property type="evidence" value="ECO:0007669"/>
    <property type="project" value="InterPro"/>
</dbReference>
<dbReference type="GeneID" id="19977471"/>
<proteinExistence type="inferred from homology"/>
<protein>
    <recommendedName>
        <fullName evidence="7">Protein kinase domain-containing protein</fullName>
    </recommendedName>
</protein>
<dbReference type="GO" id="GO:0005634">
    <property type="term" value="C:nucleus"/>
    <property type="evidence" value="ECO:0007669"/>
    <property type="project" value="TreeGrafter"/>
</dbReference>
<dbReference type="GO" id="GO:0005737">
    <property type="term" value="C:cytoplasm"/>
    <property type="evidence" value="ECO:0007669"/>
    <property type="project" value="TreeGrafter"/>
</dbReference>
<dbReference type="GO" id="GO:0005524">
    <property type="term" value="F:ATP binding"/>
    <property type="evidence" value="ECO:0007669"/>
    <property type="project" value="UniProtKB-KW"/>
</dbReference>
<keyword evidence="9" id="KW-1185">Reference proteome</keyword>
<name>W2S711_CYPE1</name>
<dbReference type="PROSITE" id="PS50011">
    <property type="entry name" value="PROTEIN_KINASE_DOM"/>
    <property type="match status" value="1"/>
</dbReference>
<evidence type="ECO:0000256" key="5">
    <source>
        <dbReference type="ARBA" id="ARBA00037982"/>
    </source>
</evidence>
<keyword evidence="3" id="KW-0418">Kinase</keyword>
<keyword evidence="1" id="KW-0808">Transferase</keyword>
<dbReference type="OrthoDB" id="5979581at2759"/>
<dbReference type="SUPFAM" id="SSF56112">
    <property type="entry name" value="Protein kinase-like (PK-like)"/>
    <property type="match status" value="1"/>
</dbReference>
<feature type="domain" description="Protein kinase" evidence="7">
    <location>
        <begin position="242"/>
        <end position="495"/>
    </location>
</feature>
<dbReference type="PANTHER" id="PTHR11042">
    <property type="entry name" value="EUKARYOTIC TRANSLATION INITIATION FACTOR 2-ALPHA KINASE EIF2-ALPHA KINASE -RELATED"/>
    <property type="match status" value="1"/>
</dbReference>
<dbReference type="InterPro" id="IPR050339">
    <property type="entry name" value="CC_SR_Kinase"/>
</dbReference>
<organism evidence="8 9">
    <name type="scientific">Cyphellophora europaea (strain CBS 101466)</name>
    <name type="common">Phialophora europaea</name>
    <dbReference type="NCBI Taxonomy" id="1220924"/>
    <lineage>
        <taxon>Eukaryota</taxon>
        <taxon>Fungi</taxon>
        <taxon>Dikarya</taxon>
        <taxon>Ascomycota</taxon>
        <taxon>Pezizomycotina</taxon>
        <taxon>Eurotiomycetes</taxon>
        <taxon>Chaetothyriomycetidae</taxon>
        <taxon>Chaetothyriales</taxon>
        <taxon>Cyphellophoraceae</taxon>
        <taxon>Cyphellophora</taxon>
    </lineage>
</organism>
<dbReference type="AlphaFoldDB" id="W2S711"/>
<keyword evidence="2" id="KW-0547">Nucleotide-binding</keyword>
<dbReference type="Gene3D" id="3.30.200.20">
    <property type="entry name" value="Phosphorylase Kinase, domain 1"/>
    <property type="match status" value="1"/>
</dbReference>
<gene>
    <name evidence="8" type="ORF">HMPREF1541_10132</name>
</gene>
<keyword evidence="4" id="KW-0067">ATP-binding</keyword>
<dbReference type="RefSeq" id="XP_008713025.1">
    <property type="nucleotide sequence ID" value="XM_008714803.1"/>
</dbReference>
<evidence type="ECO:0000256" key="4">
    <source>
        <dbReference type="ARBA" id="ARBA00022840"/>
    </source>
</evidence>
<dbReference type="Pfam" id="PF00069">
    <property type="entry name" value="Pkinase"/>
    <property type="match status" value="1"/>
</dbReference>
<comment type="similarity">
    <text evidence="5">Belongs to the protein kinase superfamily. Ser/Thr protein kinase family. GCN2 subfamily.</text>
</comment>
<dbReference type="Proteomes" id="UP000030752">
    <property type="component" value="Unassembled WGS sequence"/>
</dbReference>
<dbReference type="STRING" id="1220924.W2S711"/>
<evidence type="ECO:0000256" key="3">
    <source>
        <dbReference type="ARBA" id="ARBA00022777"/>
    </source>
</evidence>
<dbReference type="EMBL" id="KB822714">
    <property type="protein sequence ID" value="ETN44462.1"/>
    <property type="molecule type" value="Genomic_DNA"/>
</dbReference>
<dbReference type="SMART" id="SM00220">
    <property type="entry name" value="S_TKc"/>
    <property type="match status" value="1"/>
</dbReference>
<dbReference type="CDD" id="cd00180">
    <property type="entry name" value="PKc"/>
    <property type="match status" value="1"/>
</dbReference>
<evidence type="ECO:0000256" key="2">
    <source>
        <dbReference type="ARBA" id="ARBA00022741"/>
    </source>
</evidence>
<accession>W2S711</accession>
<evidence type="ECO:0000256" key="6">
    <source>
        <dbReference type="SAM" id="MobiDB-lite"/>
    </source>
</evidence>
<dbReference type="PROSITE" id="PS00108">
    <property type="entry name" value="PROTEIN_KINASE_ST"/>
    <property type="match status" value="1"/>
</dbReference>
<evidence type="ECO:0000313" key="8">
    <source>
        <dbReference type="EMBL" id="ETN44462.1"/>
    </source>
</evidence>
<evidence type="ECO:0000259" key="7">
    <source>
        <dbReference type="PROSITE" id="PS50011"/>
    </source>
</evidence>
<sequence length="513" mass="58762">MSGDTQTLSEFEAEQRAAREDSEDTPDNFDFDFAQLVPVNDSAKLAFDELARLRSADPEWNPHARNYIHVDEEQENFGDDDQSDEPSSTSRSIYTGYFRLSLGLQPKRFARGWVIGSGRQALSDPDVDFLVTVDGRRDRVRSRHAQIVYHRETRVLMLKVPPKKNVILDGVKVQNGTAALTRRTSGLTIGNLSFQLQFHEHRRTEYLAQLDKIAELSTYFVGDRIETLDPTPSDQYFTLHGYQFQTPQAAGAYGVVSACVKDTTGDVYAVKRVKKSRDTMKEVEKELEIFEALQTHAHICCLVEHFTLGAARVQELYMILSPYAPRTLAEWLRTPNDKSQLLRAFHQGAQGLRHIHSCGVIHRDIKPDNILITNDSRVVITDFGHSTTQTRCQNHYKGTLRYLPPEIYELKEGISQRGYWSDKADVFSYGIIGFEMFHRPFRRLRNGMISRQTQLVLLQELNVPTNQLYTLLRNMLAWDPARRTTIRDVLLASFWPDAETTTQPKKRVHVDIG</sequence>
<feature type="compositionally biased region" description="Acidic residues" evidence="6">
    <location>
        <begin position="21"/>
        <end position="30"/>
    </location>
</feature>
<dbReference type="VEuPathDB" id="FungiDB:HMPREF1541_10132"/>
<feature type="region of interest" description="Disordered" evidence="6">
    <location>
        <begin position="1"/>
        <end position="30"/>
    </location>
</feature>
<evidence type="ECO:0000313" key="9">
    <source>
        <dbReference type="Proteomes" id="UP000030752"/>
    </source>
</evidence>
<dbReference type="InterPro" id="IPR011009">
    <property type="entry name" value="Kinase-like_dom_sf"/>
</dbReference>